<gene>
    <name evidence="1" type="ORF">AMJAP_0744</name>
</gene>
<evidence type="ECO:0008006" key="3">
    <source>
        <dbReference type="Google" id="ProtNLM"/>
    </source>
</evidence>
<dbReference type="SUPFAM" id="SSF51197">
    <property type="entry name" value="Clavaminate synthase-like"/>
    <property type="match status" value="1"/>
</dbReference>
<dbReference type="KEGG" id="ajp:AMJAP_0744"/>
<sequence>MQIHEYSTAITDAERSEILFNGDLIVFKQLSVLSELNSQVDALVNEGLSAKYLVTSDQISGQVTGRESGNKYLQRIQQSFSENPQFARFFCLALRQCGVELNLSYADKLFLRSVPPRESEQPDSPMFRGSIKPHRDTWGSNIQQQINWWSPVYPVTEQSAIVFYPDYWDRAVANSTDRWSFEAFCTARDQAGEDGSIDYPYAPQVLEPIETTREQIVVVEPGDLLCFSSAHLHASVPNSSGQTRYSYELRTFNLDDIARTHMPINVDNAATEPHYNWFQRLSDQSRLAI</sequence>
<dbReference type="Gene3D" id="2.60.120.620">
    <property type="entry name" value="q2cbj1_9rhob like domain"/>
    <property type="match status" value="1"/>
</dbReference>
<dbReference type="RefSeq" id="WP_019622462.1">
    <property type="nucleotide sequence ID" value="NZ_AP014545.1"/>
</dbReference>
<dbReference type="EMBL" id="AP014545">
    <property type="protein sequence ID" value="BBB25343.1"/>
    <property type="molecule type" value="Genomic_DNA"/>
</dbReference>
<evidence type="ECO:0000313" key="1">
    <source>
        <dbReference type="EMBL" id="BBB25343.1"/>
    </source>
</evidence>
<keyword evidence="2" id="KW-1185">Reference proteome</keyword>
<protein>
    <recommendedName>
        <fullName evidence="3">Phytanoyl-CoA dioxygenase</fullName>
    </recommendedName>
</protein>
<dbReference type="OrthoDB" id="9770845at2"/>
<reference evidence="1 2" key="1">
    <citation type="journal article" date="2008" name="Int. J. Syst. Evol. Microbiol.">
        <title>Amphritea japonica sp. nov. and Amphritea balenae sp. nov., isolated from the sediment adjacent to sperm whale carcasses off Kagoshima, Japan.</title>
        <authorList>
            <person name="Miyazaki M."/>
            <person name="Nogi Y."/>
            <person name="Fujiwara Y."/>
            <person name="Kawato M."/>
            <person name="Nagahama T."/>
            <person name="Kubokawa K."/>
            <person name="Horikoshi K."/>
        </authorList>
    </citation>
    <scope>NUCLEOTIDE SEQUENCE [LARGE SCALE GENOMIC DNA]</scope>
    <source>
        <strain evidence="1 2">ATCC BAA-1530</strain>
    </source>
</reference>
<organism evidence="1 2">
    <name type="scientific">Amphritea japonica ATCC BAA-1530</name>
    <dbReference type="NCBI Taxonomy" id="1278309"/>
    <lineage>
        <taxon>Bacteria</taxon>
        <taxon>Pseudomonadati</taxon>
        <taxon>Pseudomonadota</taxon>
        <taxon>Gammaproteobacteria</taxon>
        <taxon>Oceanospirillales</taxon>
        <taxon>Oceanospirillaceae</taxon>
        <taxon>Amphritea</taxon>
    </lineage>
</organism>
<dbReference type="AlphaFoldDB" id="A0A7R6P9J5"/>
<name>A0A7R6P9J5_9GAMM</name>
<dbReference type="Proteomes" id="UP000595663">
    <property type="component" value="Chromosome"/>
</dbReference>
<evidence type="ECO:0000313" key="2">
    <source>
        <dbReference type="Proteomes" id="UP000595663"/>
    </source>
</evidence>
<proteinExistence type="predicted"/>
<accession>A0A7R6P9J5</accession>